<evidence type="ECO:0000256" key="4">
    <source>
        <dbReference type="ARBA" id="ARBA00022692"/>
    </source>
</evidence>
<feature type="transmembrane region" description="Helical" evidence="11">
    <location>
        <begin position="457"/>
        <end position="476"/>
    </location>
</feature>
<dbReference type="GO" id="GO:0005637">
    <property type="term" value="C:nuclear inner membrane"/>
    <property type="evidence" value="ECO:0007669"/>
    <property type="project" value="UniProtKB-SubCell"/>
</dbReference>
<evidence type="ECO:0000256" key="1">
    <source>
        <dbReference type="ARBA" id="ARBA00004473"/>
    </source>
</evidence>
<keyword evidence="8" id="KW-0675">Receptor</keyword>
<keyword evidence="3" id="KW-0597">Phosphoprotein</keyword>
<dbReference type="EMBL" id="JAPXFL010000012">
    <property type="protein sequence ID" value="KAK9498580.1"/>
    <property type="molecule type" value="Genomic_DNA"/>
</dbReference>
<feature type="transmembrane region" description="Helical" evidence="11">
    <location>
        <begin position="187"/>
        <end position="210"/>
    </location>
</feature>
<dbReference type="Pfam" id="PF01222">
    <property type="entry name" value="ERG4_ERG24"/>
    <property type="match status" value="1"/>
</dbReference>
<feature type="compositionally biased region" description="Basic and acidic residues" evidence="10">
    <location>
        <begin position="73"/>
        <end position="82"/>
    </location>
</feature>
<feature type="compositionally biased region" description="Basic and acidic residues" evidence="10">
    <location>
        <begin position="40"/>
        <end position="54"/>
    </location>
</feature>
<keyword evidence="13" id="KW-1185">Reference proteome</keyword>
<organism evidence="12 13">
    <name type="scientific">Rhynocoris fuscipes</name>
    <dbReference type="NCBI Taxonomy" id="488301"/>
    <lineage>
        <taxon>Eukaryota</taxon>
        <taxon>Metazoa</taxon>
        <taxon>Ecdysozoa</taxon>
        <taxon>Arthropoda</taxon>
        <taxon>Hexapoda</taxon>
        <taxon>Insecta</taxon>
        <taxon>Pterygota</taxon>
        <taxon>Neoptera</taxon>
        <taxon>Paraneoptera</taxon>
        <taxon>Hemiptera</taxon>
        <taxon>Heteroptera</taxon>
        <taxon>Panheteroptera</taxon>
        <taxon>Cimicomorpha</taxon>
        <taxon>Reduviidae</taxon>
        <taxon>Harpactorinae</taxon>
        <taxon>Harpactorini</taxon>
        <taxon>Rhynocoris</taxon>
    </lineage>
</organism>
<evidence type="ECO:0000256" key="10">
    <source>
        <dbReference type="SAM" id="MobiDB-lite"/>
    </source>
</evidence>
<accession>A0AAW1CJ76</accession>
<name>A0AAW1CJ76_9HEMI</name>
<keyword evidence="6" id="KW-0238">DNA-binding</keyword>
<keyword evidence="4 11" id="KW-0812">Transmembrane</keyword>
<comment type="similarity">
    <text evidence="2">Belongs to the ERG4/ERG24 family.</text>
</comment>
<evidence type="ECO:0000256" key="9">
    <source>
        <dbReference type="ARBA" id="ARBA00023242"/>
    </source>
</evidence>
<feature type="transmembrane region" description="Helical" evidence="11">
    <location>
        <begin position="429"/>
        <end position="451"/>
    </location>
</feature>
<evidence type="ECO:0000256" key="6">
    <source>
        <dbReference type="ARBA" id="ARBA00023125"/>
    </source>
</evidence>
<evidence type="ECO:0000256" key="8">
    <source>
        <dbReference type="ARBA" id="ARBA00023170"/>
    </source>
</evidence>
<feature type="transmembrane region" description="Helical" evidence="11">
    <location>
        <begin position="274"/>
        <end position="292"/>
    </location>
</feature>
<feature type="transmembrane region" description="Helical" evidence="11">
    <location>
        <begin position="236"/>
        <end position="254"/>
    </location>
</feature>
<comment type="caution">
    <text evidence="12">The sequence shown here is derived from an EMBL/GenBank/DDBJ whole genome shotgun (WGS) entry which is preliminary data.</text>
</comment>
<dbReference type="EMBL" id="JAPXFL010000012">
    <property type="protein sequence ID" value="KAK9498581.1"/>
    <property type="molecule type" value="Genomic_DNA"/>
</dbReference>
<reference evidence="12 13" key="1">
    <citation type="submission" date="2022-12" db="EMBL/GenBank/DDBJ databases">
        <title>Chromosome-level genome assembly of true bugs.</title>
        <authorList>
            <person name="Ma L."/>
            <person name="Li H."/>
        </authorList>
    </citation>
    <scope>NUCLEOTIDE SEQUENCE [LARGE SCALE GENOMIC DNA]</scope>
    <source>
        <strain evidence="12">Lab_2022b</strain>
    </source>
</reference>
<keyword evidence="9" id="KW-0539">Nucleus</keyword>
<dbReference type="AlphaFoldDB" id="A0AAW1CJ76"/>
<gene>
    <name evidence="12" type="ORF">O3M35_003181</name>
</gene>
<feature type="compositionally biased region" description="Basic residues" evidence="10">
    <location>
        <begin position="24"/>
        <end position="39"/>
    </location>
</feature>
<feature type="transmembrane region" description="Helical" evidence="11">
    <location>
        <begin position="545"/>
        <end position="561"/>
    </location>
</feature>
<evidence type="ECO:0000256" key="3">
    <source>
        <dbReference type="ARBA" id="ARBA00022553"/>
    </source>
</evidence>
<evidence type="ECO:0000256" key="5">
    <source>
        <dbReference type="ARBA" id="ARBA00022989"/>
    </source>
</evidence>
<keyword evidence="7 11" id="KW-0472">Membrane</keyword>
<keyword evidence="5 11" id="KW-1133">Transmembrane helix</keyword>
<dbReference type="GO" id="GO:0050613">
    <property type="term" value="F:Delta14-sterol reductase activity"/>
    <property type="evidence" value="ECO:0007669"/>
    <property type="project" value="TreeGrafter"/>
</dbReference>
<dbReference type="GO" id="GO:0003677">
    <property type="term" value="F:DNA binding"/>
    <property type="evidence" value="ECO:0007669"/>
    <property type="project" value="UniProtKB-KW"/>
</dbReference>
<dbReference type="Proteomes" id="UP001461498">
    <property type="component" value="Unassembled WGS sequence"/>
</dbReference>
<sequence length="591" mass="67192">MNNRSVRQVRKSPVRFVAEGVRRERSRSRGRRYKSPVRTKKQDIPESPKEERVRPKSPARNAKSPAKSPSRRKVVEDKEVKKKSSPVKSVESRASRIEEFIRSSITPDHKIEEVIRRSVSRFEEALEEVAPGIRRRTARVDQLKVVGDGVSHQVTNISDNVEIVEEEATTGFLVNNNNKNYGHYREFGGVFGALILMVLMPAVVIISQLLCTQETCPALPKTIEFPLNGLFDLDASLWYLGYLITQFIFSCIPLGPKIFGAGTKGSELVYRRNGLGCTLLTLSCLAVIRYYLNFQLIEVLDKTLPILITAVFCALLFTILLHILPLDEHNRNPFANSNNTLFDIWIGRYINPNLGPINIKITLIRSSLILIVVYNCLLILNEVETKLNPSDYSISVIVICTLQILLALDPLIFESSLLSSFTVTQEGTGYYLIMALALLPFLITLIPKYIHSFQPEYNVWVTLMIISLHMIGHAIYRVSCLQNDVFQRNPQSLKSSDILFSRHPEKIYRGGLRSRIRYPEYSGLLLIIVSWCTGCLILLPLHWLPVSMLIITTIAIIMHSKRMDNRSNIKHNLNWMTYVSTTSSAIIPYVY</sequence>
<evidence type="ECO:0000256" key="7">
    <source>
        <dbReference type="ARBA" id="ARBA00023136"/>
    </source>
</evidence>
<evidence type="ECO:0008006" key="14">
    <source>
        <dbReference type="Google" id="ProtNLM"/>
    </source>
</evidence>
<dbReference type="PANTHER" id="PTHR21257:SF55">
    <property type="entry name" value="DELTA(14)-STEROL REDUCTASE LBR"/>
    <property type="match status" value="1"/>
</dbReference>
<feature type="transmembrane region" description="Helical" evidence="11">
    <location>
        <begin position="392"/>
        <end position="408"/>
    </location>
</feature>
<evidence type="ECO:0000313" key="13">
    <source>
        <dbReference type="Proteomes" id="UP001461498"/>
    </source>
</evidence>
<dbReference type="GO" id="GO:0005789">
    <property type="term" value="C:endoplasmic reticulum membrane"/>
    <property type="evidence" value="ECO:0007669"/>
    <property type="project" value="TreeGrafter"/>
</dbReference>
<dbReference type="InterPro" id="IPR001171">
    <property type="entry name" value="ERG24_DHCR-like"/>
</dbReference>
<dbReference type="PANTHER" id="PTHR21257">
    <property type="entry name" value="DELTA(14)-STEROL REDUCTASE"/>
    <property type="match status" value="1"/>
</dbReference>
<evidence type="ECO:0000313" key="12">
    <source>
        <dbReference type="EMBL" id="KAK9498581.1"/>
    </source>
</evidence>
<feature type="region of interest" description="Disordered" evidence="10">
    <location>
        <begin position="1"/>
        <end position="93"/>
    </location>
</feature>
<dbReference type="GO" id="GO:0006695">
    <property type="term" value="P:cholesterol biosynthetic process"/>
    <property type="evidence" value="ECO:0007669"/>
    <property type="project" value="TreeGrafter"/>
</dbReference>
<protein>
    <recommendedName>
        <fullName evidence="14">Lamin-B receptor</fullName>
    </recommendedName>
</protein>
<comment type="subcellular location">
    <subcellularLocation>
        <location evidence="1">Nucleus inner membrane</location>
        <topology evidence="1">Multi-pass membrane protein</topology>
    </subcellularLocation>
</comment>
<evidence type="ECO:0000256" key="11">
    <source>
        <dbReference type="SAM" id="Phobius"/>
    </source>
</evidence>
<feature type="transmembrane region" description="Helical" evidence="11">
    <location>
        <begin position="304"/>
        <end position="324"/>
    </location>
</feature>
<dbReference type="Gene3D" id="1.20.120.1630">
    <property type="match status" value="1"/>
</dbReference>
<proteinExistence type="inferred from homology"/>
<evidence type="ECO:0000256" key="2">
    <source>
        <dbReference type="ARBA" id="ARBA00005402"/>
    </source>
</evidence>